<dbReference type="NCBIfam" id="TIGR02117">
    <property type="entry name" value="chp_urease_rgn"/>
    <property type="match status" value="1"/>
</dbReference>
<evidence type="ECO:0000256" key="1">
    <source>
        <dbReference type="SAM" id="Phobius"/>
    </source>
</evidence>
<accession>A0ABU0YMM6</accession>
<proteinExistence type="predicted"/>
<feature type="transmembrane region" description="Helical" evidence="1">
    <location>
        <begin position="12"/>
        <end position="31"/>
    </location>
</feature>
<gene>
    <name evidence="2" type="ORF">Q8A70_14825</name>
</gene>
<name>A0ABU0YMM6_9PROT</name>
<keyword evidence="1" id="KW-0472">Membrane</keyword>
<evidence type="ECO:0000313" key="2">
    <source>
        <dbReference type="EMBL" id="MDQ7248957.1"/>
    </source>
</evidence>
<dbReference type="InterPro" id="IPR011727">
    <property type="entry name" value="CHP02117"/>
</dbReference>
<evidence type="ECO:0000313" key="3">
    <source>
        <dbReference type="Proteomes" id="UP001230156"/>
    </source>
</evidence>
<comment type="caution">
    <text evidence="2">The sequence shown here is derived from an EMBL/GenBank/DDBJ whole genome shotgun (WGS) entry which is preliminary data.</text>
</comment>
<dbReference type="RefSeq" id="WP_379956435.1">
    <property type="nucleotide sequence ID" value="NZ_JAUYVI010000004.1"/>
</dbReference>
<dbReference type="EMBL" id="JAUYVI010000004">
    <property type="protein sequence ID" value="MDQ7248957.1"/>
    <property type="molecule type" value="Genomic_DNA"/>
</dbReference>
<reference evidence="3" key="1">
    <citation type="submission" date="2023-08" db="EMBL/GenBank/DDBJ databases">
        <title>Rhodospirillaceae gen. nov., a novel taxon isolated from the Yangtze River Yuezi River estuary sludge.</title>
        <authorList>
            <person name="Ruan L."/>
        </authorList>
    </citation>
    <scope>NUCLEOTIDE SEQUENCE [LARGE SCALE GENOMIC DNA]</scope>
    <source>
        <strain evidence="3">R-7</strain>
    </source>
</reference>
<dbReference type="Proteomes" id="UP001230156">
    <property type="component" value="Unassembled WGS sequence"/>
</dbReference>
<sequence>MLKLLRHLVQGAALLCVLYFSAALMLGVIPVNGTFTQTRGGVPIAVCSNGVHTDFVLPVKSEVVDWSMAFPPQSFPADVARYDHVGIGWGDLAFYQSTPRWSDLDLAITLRAMTGLGPTALHVQYRPGPGSAERCAALTIGAVQYRKLAEYIGATLVPTGAPVAEGYGTSDAFFPARGRFNLFTTCNVWVGEGLKAAGMPTRLWTPFAFQVMPPLEAAAGR</sequence>
<protein>
    <submittedName>
        <fullName evidence="2">TIGR02117 family protein</fullName>
    </submittedName>
</protein>
<keyword evidence="1" id="KW-1133">Transmembrane helix</keyword>
<dbReference type="Pfam" id="PF09601">
    <property type="entry name" value="DUF2459"/>
    <property type="match status" value="1"/>
</dbReference>
<keyword evidence="3" id="KW-1185">Reference proteome</keyword>
<keyword evidence="1" id="KW-0812">Transmembrane</keyword>
<organism evidence="2 3">
    <name type="scientific">Dongia sedimenti</name>
    <dbReference type="NCBI Taxonomy" id="3064282"/>
    <lineage>
        <taxon>Bacteria</taxon>
        <taxon>Pseudomonadati</taxon>
        <taxon>Pseudomonadota</taxon>
        <taxon>Alphaproteobacteria</taxon>
        <taxon>Rhodospirillales</taxon>
        <taxon>Dongiaceae</taxon>
        <taxon>Dongia</taxon>
    </lineage>
</organism>